<dbReference type="EMBL" id="JBFOLJ010000001">
    <property type="protein sequence ID" value="KAL2557511.1"/>
    <property type="molecule type" value="Genomic_DNA"/>
</dbReference>
<sequence length="101" mass="11823">MRELCHKSYRYTNLSKILEGKISILFPRNSNKGPPEVVLTHIFIKSIGRENSILFPRDLKQRDPAKSRIDIHYYRKSIEGKNTSKMTLFPHNSQEFLMVSS</sequence>
<accession>A0ABD1X6V7</accession>
<organism evidence="1 2">
    <name type="scientific">Forsythia ovata</name>
    <dbReference type="NCBI Taxonomy" id="205694"/>
    <lineage>
        <taxon>Eukaryota</taxon>
        <taxon>Viridiplantae</taxon>
        <taxon>Streptophyta</taxon>
        <taxon>Embryophyta</taxon>
        <taxon>Tracheophyta</taxon>
        <taxon>Spermatophyta</taxon>
        <taxon>Magnoliopsida</taxon>
        <taxon>eudicotyledons</taxon>
        <taxon>Gunneridae</taxon>
        <taxon>Pentapetalae</taxon>
        <taxon>asterids</taxon>
        <taxon>lamiids</taxon>
        <taxon>Lamiales</taxon>
        <taxon>Oleaceae</taxon>
        <taxon>Forsythieae</taxon>
        <taxon>Forsythia</taxon>
    </lineage>
</organism>
<dbReference type="Proteomes" id="UP001604277">
    <property type="component" value="Unassembled WGS sequence"/>
</dbReference>
<dbReference type="AlphaFoldDB" id="A0ABD1X6V7"/>
<evidence type="ECO:0000313" key="2">
    <source>
        <dbReference type="Proteomes" id="UP001604277"/>
    </source>
</evidence>
<protein>
    <submittedName>
        <fullName evidence="1">Uncharacterized protein</fullName>
    </submittedName>
</protein>
<reference evidence="2" key="1">
    <citation type="submission" date="2024-07" db="EMBL/GenBank/DDBJ databases">
        <title>Two chromosome-level genome assemblies of Korean endemic species Abeliophyllum distichum and Forsythia ovata (Oleaceae).</title>
        <authorList>
            <person name="Jang H."/>
        </authorList>
    </citation>
    <scope>NUCLEOTIDE SEQUENCE [LARGE SCALE GENOMIC DNA]</scope>
</reference>
<evidence type="ECO:0000313" key="1">
    <source>
        <dbReference type="EMBL" id="KAL2557511.1"/>
    </source>
</evidence>
<name>A0ABD1X6V7_9LAMI</name>
<keyword evidence="2" id="KW-1185">Reference proteome</keyword>
<proteinExistence type="predicted"/>
<comment type="caution">
    <text evidence="1">The sequence shown here is derived from an EMBL/GenBank/DDBJ whole genome shotgun (WGS) entry which is preliminary data.</text>
</comment>
<gene>
    <name evidence="1" type="ORF">Fot_02250</name>
</gene>